<dbReference type="InterPro" id="IPR050093">
    <property type="entry name" value="ABC_SmlMolc_Importer"/>
</dbReference>
<protein>
    <submittedName>
        <fullName evidence="5">Sulfate/molybdate ABC transporter ATP-binding protein</fullName>
    </submittedName>
</protein>
<dbReference type="InterPro" id="IPR017871">
    <property type="entry name" value="ABC_transporter-like_CS"/>
</dbReference>
<evidence type="ECO:0000256" key="2">
    <source>
        <dbReference type="ARBA" id="ARBA00022741"/>
    </source>
</evidence>
<keyword evidence="2" id="KW-0547">Nucleotide-binding</keyword>
<evidence type="ECO:0000313" key="6">
    <source>
        <dbReference type="Proteomes" id="UP001595859"/>
    </source>
</evidence>
<reference evidence="6" key="1">
    <citation type="journal article" date="2019" name="Int. J. Syst. Evol. Microbiol.">
        <title>The Global Catalogue of Microorganisms (GCM) 10K type strain sequencing project: providing services to taxonomists for standard genome sequencing and annotation.</title>
        <authorList>
            <consortium name="The Broad Institute Genomics Platform"/>
            <consortium name="The Broad Institute Genome Sequencing Center for Infectious Disease"/>
            <person name="Wu L."/>
            <person name="Ma J."/>
        </authorList>
    </citation>
    <scope>NUCLEOTIDE SEQUENCE [LARGE SCALE GENOMIC DNA]</scope>
    <source>
        <strain evidence="6">ZS-22-S1</strain>
    </source>
</reference>
<dbReference type="PANTHER" id="PTHR42781:SF4">
    <property type="entry name" value="SPERMIDINE_PUTRESCINE IMPORT ATP-BINDING PROTEIN POTA"/>
    <property type="match status" value="1"/>
</dbReference>
<gene>
    <name evidence="5" type="ORF">ACFPCV_30410</name>
</gene>
<dbReference type="Pfam" id="PF00005">
    <property type="entry name" value="ABC_tran"/>
    <property type="match status" value="1"/>
</dbReference>
<comment type="caution">
    <text evidence="5">The sequence shown here is derived from an EMBL/GenBank/DDBJ whole genome shotgun (WGS) entry which is preliminary data.</text>
</comment>
<feature type="domain" description="ABC transporter" evidence="4">
    <location>
        <begin position="3"/>
        <end position="232"/>
    </location>
</feature>
<evidence type="ECO:0000256" key="3">
    <source>
        <dbReference type="ARBA" id="ARBA00022840"/>
    </source>
</evidence>
<keyword evidence="1" id="KW-0813">Transport</keyword>
<keyword evidence="6" id="KW-1185">Reference proteome</keyword>
<dbReference type="SMART" id="SM00382">
    <property type="entry name" value="AAA"/>
    <property type="match status" value="1"/>
</dbReference>
<name>A0ABV9S7Y1_9PSEU</name>
<dbReference type="SUPFAM" id="SSF50331">
    <property type="entry name" value="MOP-like"/>
    <property type="match status" value="1"/>
</dbReference>
<dbReference type="PROSITE" id="PS00211">
    <property type="entry name" value="ABC_TRANSPORTER_1"/>
    <property type="match status" value="1"/>
</dbReference>
<proteinExistence type="predicted"/>
<evidence type="ECO:0000256" key="1">
    <source>
        <dbReference type="ARBA" id="ARBA00022448"/>
    </source>
</evidence>
<dbReference type="PROSITE" id="PS50893">
    <property type="entry name" value="ABC_TRANSPORTER_2"/>
    <property type="match status" value="1"/>
</dbReference>
<evidence type="ECO:0000313" key="5">
    <source>
        <dbReference type="EMBL" id="MFC4857835.1"/>
    </source>
</evidence>
<dbReference type="InterPro" id="IPR003439">
    <property type="entry name" value="ABC_transporter-like_ATP-bd"/>
</dbReference>
<dbReference type="Proteomes" id="UP001595859">
    <property type="component" value="Unassembled WGS sequence"/>
</dbReference>
<sequence>MSIGCRDLRVTSGGRELVAVPSLDIAAGETLAVLGANGAGKSTLLRALAHLGTATRSGTVLLDGKAATTAELRAAVAAVLQRPVLQRMTVLDNAAAGLRLRGVPRRAARQRAEPWLAALGVAHLATRHAGNLSGGEAQRVALARALAVSPRVLLLDEPFAGLDATSRTDLLADLRSALDAQNAAVLLVTHDRAEATALAGRTALLVRGELRQVGRTDEVLDAPADLECANLLGFTTHLPPALTGHDTMLVARPERCLPLATDRPPPPDTIAVDGVLRRVVPLGGAVRLDVDTTEGPVTAVTTVDTAMAPGDPVRVAALAAHLRECPPVTR</sequence>
<dbReference type="InterPro" id="IPR003593">
    <property type="entry name" value="AAA+_ATPase"/>
</dbReference>
<dbReference type="RefSeq" id="WP_378059867.1">
    <property type="nucleotide sequence ID" value="NZ_JBHSIS010000020.1"/>
</dbReference>
<dbReference type="PANTHER" id="PTHR42781">
    <property type="entry name" value="SPERMIDINE/PUTRESCINE IMPORT ATP-BINDING PROTEIN POTA"/>
    <property type="match status" value="1"/>
</dbReference>
<evidence type="ECO:0000259" key="4">
    <source>
        <dbReference type="PROSITE" id="PS50893"/>
    </source>
</evidence>
<dbReference type="GO" id="GO:0005524">
    <property type="term" value="F:ATP binding"/>
    <property type="evidence" value="ECO:0007669"/>
    <property type="project" value="UniProtKB-KW"/>
</dbReference>
<organism evidence="5 6">
    <name type="scientific">Actinophytocola glycyrrhizae</name>
    <dbReference type="NCBI Taxonomy" id="2044873"/>
    <lineage>
        <taxon>Bacteria</taxon>
        <taxon>Bacillati</taxon>
        <taxon>Actinomycetota</taxon>
        <taxon>Actinomycetes</taxon>
        <taxon>Pseudonocardiales</taxon>
        <taxon>Pseudonocardiaceae</taxon>
    </lineage>
</organism>
<dbReference type="InterPro" id="IPR008995">
    <property type="entry name" value="Mo/tungstate-bd_C_term_dom"/>
</dbReference>
<accession>A0ABV9S7Y1</accession>
<dbReference type="InterPro" id="IPR027417">
    <property type="entry name" value="P-loop_NTPase"/>
</dbReference>
<keyword evidence="3 5" id="KW-0067">ATP-binding</keyword>
<dbReference type="SUPFAM" id="SSF52540">
    <property type="entry name" value="P-loop containing nucleoside triphosphate hydrolases"/>
    <property type="match status" value="1"/>
</dbReference>
<dbReference type="Gene3D" id="3.40.50.300">
    <property type="entry name" value="P-loop containing nucleotide triphosphate hydrolases"/>
    <property type="match status" value="1"/>
</dbReference>
<dbReference type="EMBL" id="JBHSIS010000020">
    <property type="protein sequence ID" value="MFC4857835.1"/>
    <property type="molecule type" value="Genomic_DNA"/>
</dbReference>